<dbReference type="PANTHER" id="PTHR30183">
    <property type="entry name" value="MOLYBDENUM TRANSPORT SYSTEM PERMEASE PROTEIN MODB"/>
    <property type="match status" value="1"/>
</dbReference>
<accession>A0A4R6PR53</accession>
<dbReference type="AlphaFoldDB" id="A0A4R6PR53"/>
<feature type="transmembrane region" description="Helical" evidence="7">
    <location>
        <begin position="492"/>
        <end position="516"/>
    </location>
</feature>
<feature type="transmembrane region" description="Helical" evidence="7">
    <location>
        <begin position="74"/>
        <end position="93"/>
    </location>
</feature>
<keyword evidence="5 7" id="KW-1133">Transmembrane helix</keyword>
<protein>
    <submittedName>
        <fullName evidence="9">Putative thiamine transport system permease protein</fullName>
    </submittedName>
</protein>
<comment type="subcellular location">
    <subcellularLocation>
        <location evidence="1">Cell membrane</location>
        <topology evidence="1">Multi-pass membrane protein</topology>
    </subcellularLocation>
</comment>
<dbReference type="RefSeq" id="WP_133538770.1">
    <property type="nucleotide sequence ID" value="NZ_SNXI01000002.1"/>
</dbReference>
<evidence type="ECO:0000256" key="3">
    <source>
        <dbReference type="ARBA" id="ARBA00022475"/>
    </source>
</evidence>
<feature type="transmembrane region" description="Helical" evidence="7">
    <location>
        <begin position="124"/>
        <end position="144"/>
    </location>
</feature>
<organism evidence="9 10">
    <name type="scientific">Idiomarina aquatica</name>
    <dbReference type="NCBI Taxonomy" id="1327752"/>
    <lineage>
        <taxon>Bacteria</taxon>
        <taxon>Pseudomonadati</taxon>
        <taxon>Pseudomonadota</taxon>
        <taxon>Gammaproteobacteria</taxon>
        <taxon>Alteromonadales</taxon>
        <taxon>Idiomarinaceae</taxon>
        <taxon>Idiomarina</taxon>
    </lineage>
</organism>
<dbReference type="SUPFAM" id="SSF161098">
    <property type="entry name" value="MetI-like"/>
    <property type="match status" value="2"/>
</dbReference>
<feature type="transmembrane region" description="Helical" evidence="7">
    <location>
        <begin position="170"/>
        <end position="194"/>
    </location>
</feature>
<name>A0A4R6PR53_9GAMM</name>
<reference evidence="9 10" key="1">
    <citation type="submission" date="2019-03" db="EMBL/GenBank/DDBJ databases">
        <title>Freshwater and sediment microbial communities from various areas in North America, analyzing microbe dynamics in response to fracking.</title>
        <authorList>
            <person name="Lamendella R."/>
        </authorList>
    </citation>
    <scope>NUCLEOTIDE SEQUENCE [LARGE SCALE GENOMIC DNA]</scope>
    <source>
        <strain evidence="9 10">18_TX</strain>
    </source>
</reference>
<keyword evidence="3" id="KW-1003">Cell membrane</keyword>
<keyword evidence="10" id="KW-1185">Reference proteome</keyword>
<feature type="transmembrane region" description="Helical" evidence="7">
    <location>
        <begin position="274"/>
        <end position="307"/>
    </location>
</feature>
<feature type="transmembrane region" description="Helical" evidence="7">
    <location>
        <begin position="395"/>
        <end position="419"/>
    </location>
</feature>
<feature type="transmembrane region" description="Helical" evidence="7">
    <location>
        <begin position="232"/>
        <end position="253"/>
    </location>
</feature>
<keyword evidence="6 7" id="KW-0472">Membrane</keyword>
<dbReference type="GO" id="GO:0055085">
    <property type="term" value="P:transmembrane transport"/>
    <property type="evidence" value="ECO:0007669"/>
    <property type="project" value="InterPro"/>
</dbReference>
<evidence type="ECO:0000256" key="4">
    <source>
        <dbReference type="ARBA" id="ARBA00022692"/>
    </source>
</evidence>
<gene>
    <name evidence="9" type="ORF">DEU29_102211</name>
</gene>
<dbReference type="Proteomes" id="UP000295531">
    <property type="component" value="Unassembled WGS sequence"/>
</dbReference>
<evidence type="ECO:0000256" key="2">
    <source>
        <dbReference type="ARBA" id="ARBA00022448"/>
    </source>
</evidence>
<evidence type="ECO:0000256" key="6">
    <source>
        <dbReference type="ARBA" id="ARBA00023136"/>
    </source>
</evidence>
<dbReference type="InterPro" id="IPR000515">
    <property type="entry name" value="MetI-like"/>
</dbReference>
<feature type="transmembrane region" description="Helical" evidence="7">
    <location>
        <begin position="334"/>
        <end position="354"/>
    </location>
</feature>
<dbReference type="InterPro" id="IPR035906">
    <property type="entry name" value="MetI-like_sf"/>
</dbReference>
<evidence type="ECO:0000313" key="9">
    <source>
        <dbReference type="EMBL" id="TDP40311.1"/>
    </source>
</evidence>
<keyword evidence="4 7" id="KW-0812">Transmembrane</keyword>
<feature type="transmembrane region" description="Helical" evidence="7">
    <location>
        <begin position="40"/>
        <end position="62"/>
    </location>
</feature>
<comment type="caution">
    <text evidence="9">The sequence shown here is derived from an EMBL/GenBank/DDBJ whole genome shotgun (WGS) entry which is preliminary data.</text>
</comment>
<feature type="domain" description="ABC transmembrane type-1" evidence="8">
    <location>
        <begin position="331"/>
        <end position="513"/>
    </location>
</feature>
<dbReference type="OrthoDB" id="7852521at2"/>
<evidence type="ECO:0000259" key="8">
    <source>
        <dbReference type="PROSITE" id="PS50928"/>
    </source>
</evidence>
<dbReference type="PROSITE" id="PS50928">
    <property type="entry name" value="ABC_TM1"/>
    <property type="match status" value="2"/>
</dbReference>
<feature type="transmembrane region" description="Helical" evidence="7">
    <location>
        <begin position="450"/>
        <end position="472"/>
    </location>
</feature>
<dbReference type="EMBL" id="SNXI01000002">
    <property type="protein sequence ID" value="TDP40311.1"/>
    <property type="molecule type" value="Genomic_DNA"/>
</dbReference>
<evidence type="ECO:0000256" key="5">
    <source>
        <dbReference type="ARBA" id="ARBA00022989"/>
    </source>
</evidence>
<proteinExistence type="predicted"/>
<evidence type="ECO:0000256" key="1">
    <source>
        <dbReference type="ARBA" id="ARBA00004651"/>
    </source>
</evidence>
<dbReference type="CDD" id="cd06261">
    <property type="entry name" value="TM_PBP2"/>
    <property type="match status" value="1"/>
</dbReference>
<dbReference type="PANTHER" id="PTHR30183:SF6">
    <property type="entry name" value="INNER MEMBRANE ABC TRANSPORTER PERMEASE PROTEIN YNJC"/>
    <property type="match status" value="1"/>
</dbReference>
<keyword evidence="2" id="KW-0813">Transport</keyword>
<dbReference type="Gene3D" id="1.10.3720.10">
    <property type="entry name" value="MetI-like"/>
    <property type="match status" value="2"/>
</dbReference>
<sequence length="527" mass="58193">MVRALSVTVLLVLVGVPLLAALQALQLPSTIDWALWTWPLLQTLLVTGVSALLVAWLSLAVAPVIANSRWFNGLSVVLATPHVAFAVGIVFLFSPTGYLVRLVEAMTGLLPTPPSGWPLPDKSLLTLTLVLLLKELPFMLLMVSTQLKQIPYQRWLLQAQSMGWSARRSWWSLIVPVLLSRLKLPLAAIIIYTVSVVDIPLLLGPNAPGLLAVVAFEQHYQWGNQDNASQGVWLLISTSALALAAMLMAIRAYRCVAERLRQQFAKASRRQWHLSFAGSAVAAALVLVSLLVIGMLVVQSIAGAWFYPDLQPGAWQPQRWSTEWPYMAPLLWDTFWVALVSAIASVAAAVMVLERQRQRRQKQLKVLPLLLLLVPQLVLVLGWQQLAGQGSEGAVLVWSHVVFGFPYAYLVMHGAWVNFDERWLYQAQSLGYSYGRAWFTLVPRMLKGPLLTAFAIAFAVSIAQYLPTLWLAGGTLPTLTTETVSIASGGDWRLAAVYAVMQTLLPLLVFSLVLMIQRRQRGTQVSV</sequence>
<feature type="domain" description="ABC transmembrane type-1" evidence="8">
    <location>
        <begin position="40"/>
        <end position="254"/>
    </location>
</feature>
<feature type="transmembrane region" description="Helical" evidence="7">
    <location>
        <begin position="366"/>
        <end position="383"/>
    </location>
</feature>
<evidence type="ECO:0000313" key="10">
    <source>
        <dbReference type="Proteomes" id="UP000295531"/>
    </source>
</evidence>
<dbReference type="GO" id="GO:0005886">
    <property type="term" value="C:plasma membrane"/>
    <property type="evidence" value="ECO:0007669"/>
    <property type="project" value="UniProtKB-SubCell"/>
</dbReference>
<evidence type="ECO:0000256" key="7">
    <source>
        <dbReference type="SAM" id="Phobius"/>
    </source>
</evidence>